<dbReference type="AlphaFoldDB" id="A0A859FBB0"/>
<evidence type="ECO:0000313" key="2">
    <source>
        <dbReference type="EMBL" id="QKS70250.1"/>
    </source>
</evidence>
<dbReference type="EMBL" id="CP041372">
    <property type="protein sequence ID" value="QKS70250.1"/>
    <property type="molecule type" value="Genomic_DNA"/>
</dbReference>
<feature type="compositionally biased region" description="Basic and acidic residues" evidence="1">
    <location>
        <begin position="51"/>
        <end position="70"/>
    </location>
</feature>
<dbReference type="Proteomes" id="UP000318138">
    <property type="component" value="Chromosome"/>
</dbReference>
<gene>
    <name evidence="2" type="ORF">FLK61_26175</name>
</gene>
<keyword evidence="3" id="KW-1185">Reference proteome</keyword>
<evidence type="ECO:0000256" key="1">
    <source>
        <dbReference type="SAM" id="MobiDB-lite"/>
    </source>
</evidence>
<proteinExistence type="predicted"/>
<dbReference type="KEGG" id="psua:FLK61_26175"/>
<evidence type="ECO:0000313" key="3">
    <source>
        <dbReference type="Proteomes" id="UP000318138"/>
    </source>
</evidence>
<organism evidence="2 3">
    <name type="scientific">Paenalkalicoccus suaedae</name>
    <dbReference type="NCBI Taxonomy" id="2592382"/>
    <lineage>
        <taxon>Bacteria</taxon>
        <taxon>Bacillati</taxon>
        <taxon>Bacillota</taxon>
        <taxon>Bacilli</taxon>
        <taxon>Bacillales</taxon>
        <taxon>Bacillaceae</taxon>
        <taxon>Paenalkalicoccus</taxon>
    </lineage>
</organism>
<name>A0A859FBB0_9BACI</name>
<protein>
    <submittedName>
        <fullName evidence="2">Uncharacterized protein</fullName>
    </submittedName>
</protein>
<sequence length="127" mass="13896">MIEAKEKIRHNGQSIAIGQKLNGLSKEEEQRLVALGAAFFVDTKPVVQVEGTKEPQDPPNDLGDKKDGKEDDISVLKNEFIGIELADLKATAKEVGVEFTGNIGHEKLVDRIIEVGLAQNVLSQFED</sequence>
<feature type="region of interest" description="Disordered" evidence="1">
    <location>
        <begin position="48"/>
        <end position="70"/>
    </location>
</feature>
<accession>A0A859FBB0</accession>
<reference evidence="3" key="1">
    <citation type="submission" date="2019-07" db="EMBL/GenBank/DDBJ databases">
        <title>Bacillus alkalisoli sp. nov. isolated from saline soil.</title>
        <authorList>
            <person name="Sun J.-Q."/>
            <person name="Xu L."/>
        </authorList>
    </citation>
    <scope>NUCLEOTIDE SEQUENCE [LARGE SCALE GENOMIC DNA]</scope>
    <source>
        <strain evidence="3">M4U3P1</strain>
    </source>
</reference>
<dbReference type="RefSeq" id="WP_176008290.1">
    <property type="nucleotide sequence ID" value="NZ_CP041372.2"/>
</dbReference>